<dbReference type="SUPFAM" id="SSF51735">
    <property type="entry name" value="NAD(P)-binding Rossmann-fold domains"/>
    <property type="match status" value="1"/>
</dbReference>
<evidence type="ECO:0000256" key="4">
    <source>
        <dbReference type="ARBA" id="ARBA00022857"/>
    </source>
</evidence>
<dbReference type="UniPathway" id="UPA00034">
    <property type="reaction ID" value="UER00018"/>
</dbReference>
<sequence length="248" mass="27522">MKTVVYGYGVMGKKVVNAVNEDNNLELVGVVSPVFDQDPGVASYKSLKEVKGDVEAIIDFSHPANLDDILSFALEHKVPVVLATTGFKDEDMKKIEDASKVIPIFQSYNTSYGVAMLNKMVREFTKEFFAHNYDVEILEAHHHRKIDAPSGTAKMLYDSAAMSIEGAHAVYDRESRHQARERNEIGMQSIRAGTIYGEHTVLYGGDDELIEIKHTALSRDIFAKGAVSAMNALLKKEAGLYDLSTLYE</sequence>
<dbReference type="Gene3D" id="3.40.50.720">
    <property type="entry name" value="NAD(P)-binding Rossmann-like Domain"/>
    <property type="match status" value="1"/>
</dbReference>
<comment type="subunit">
    <text evidence="9">Homotetramer.</text>
</comment>
<comment type="pathway">
    <text evidence="9">Amino-acid biosynthesis; L-lysine biosynthesis via DAP pathway; (S)-tetrahydrodipicolinate from L-aspartate: step 4/4.</text>
</comment>
<dbReference type="PIRSF" id="PIRSF000161">
    <property type="entry name" value="DHPR"/>
    <property type="match status" value="1"/>
</dbReference>
<comment type="caution">
    <text evidence="13">The sequence shown here is derived from an EMBL/GenBank/DDBJ whole genome shotgun (WGS) entry which is preliminary data.</text>
</comment>
<protein>
    <recommendedName>
        <fullName evidence="9 10">4-hydroxy-tetrahydrodipicolinate reductase</fullName>
        <shortName evidence="9">HTPA reductase</shortName>
        <ecNumber evidence="9 10">1.17.1.8</ecNumber>
    </recommendedName>
</protein>
<dbReference type="GO" id="GO:0051287">
    <property type="term" value="F:NAD binding"/>
    <property type="evidence" value="ECO:0007669"/>
    <property type="project" value="UniProtKB-UniRule"/>
</dbReference>
<dbReference type="EC" id="1.17.1.8" evidence="9 10"/>
<dbReference type="InterPro" id="IPR022663">
    <property type="entry name" value="DapB_C"/>
</dbReference>
<organism evidence="13 14">
    <name type="scientific">Kandleria vitulina DSM 20405</name>
    <dbReference type="NCBI Taxonomy" id="1410657"/>
    <lineage>
        <taxon>Bacteria</taxon>
        <taxon>Bacillati</taxon>
        <taxon>Bacillota</taxon>
        <taxon>Erysipelotrichia</taxon>
        <taxon>Erysipelotrichales</taxon>
        <taxon>Coprobacillaceae</taxon>
        <taxon>Kandleria</taxon>
    </lineage>
</organism>
<accession>A0A0R2HAY1</accession>
<dbReference type="GO" id="GO:0016726">
    <property type="term" value="F:oxidoreductase activity, acting on CH or CH2 groups, NAD or NADP as acceptor"/>
    <property type="evidence" value="ECO:0007669"/>
    <property type="project" value="UniProtKB-UniRule"/>
</dbReference>
<dbReference type="InterPro" id="IPR036291">
    <property type="entry name" value="NAD(P)-bd_dom_sf"/>
</dbReference>
<evidence type="ECO:0000256" key="6">
    <source>
        <dbReference type="ARBA" id="ARBA00023002"/>
    </source>
</evidence>
<dbReference type="Pfam" id="PF05173">
    <property type="entry name" value="DapB_C"/>
    <property type="match status" value="1"/>
</dbReference>
<dbReference type="InterPro" id="IPR022664">
    <property type="entry name" value="DapB_N_CS"/>
</dbReference>
<comment type="catalytic activity">
    <reaction evidence="9">
        <text>(S)-2,3,4,5-tetrahydrodipicolinate + NAD(+) + H2O = (2S,4S)-4-hydroxy-2,3,4,5-tetrahydrodipicolinate + NADH + H(+)</text>
        <dbReference type="Rhea" id="RHEA:35323"/>
        <dbReference type="ChEBI" id="CHEBI:15377"/>
        <dbReference type="ChEBI" id="CHEBI:15378"/>
        <dbReference type="ChEBI" id="CHEBI:16845"/>
        <dbReference type="ChEBI" id="CHEBI:57540"/>
        <dbReference type="ChEBI" id="CHEBI:57945"/>
        <dbReference type="ChEBI" id="CHEBI:67139"/>
        <dbReference type="EC" id="1.17.1.8"/>
    </reaction>
</comment>
<dbReference type="InterPro" id="IPR000846">
    <property type="entry name" value="DapB_N"/>
</dbReference>
<evidence type="ECO:0000256" key="7">
    <source>
        <dbReference type="ARBA" id="ARBA00023027"/>
    </source>
</evidence>
<comment type="subcellular location">
    <subcellularLocation>
        <location evidence="9">Cytoplasm</location>
    </subcellularLocation>
</comment>
<dbReference type="PROSITE" id="PS01298">
    <property type="entry name" value="DAPB"/>
    <property type="match status" value="1"/>
</dbReference>
<dbReference type="CDD" id="cd02274">
    <property type="entry name" value="DHDPR_N"/>
    <property type="match status" value="1"/>
</dbReference>
<feature type="binding site" evidence="9">
    <location>
        <begin position="107"/>
        <end position="110"/>
    </location>
    <ligand>
        <name>NAD(+)</name>
        <dbReference type="ChEBI" id="CHEBI:57540"/>
    </ligand>
</feature>
<evidence type="ECO:0000256" key="9">
    <source>
        <dbReference type="HAMAP-Rule" id="MF_00102"/>
    </source>
</evidence>
<dbReference type="HAMAP" id="MF_00102">
    <property type="entry name" value="DapB"/>
    <property type="match status" value="1"/>
</dbReference>
<dbReference type="PATRIC" id="fig|1410657.5.peg.1431"/>
<feature type="domain" description="Dihydrodipicolinate reductase N-terminal" evidence="11">
    <location>
        <begin position="1"/>
        <end position="109"/>
    </location>
</feature>
<evidence type="ECO:0000256" key="3">
    <source>
        <dbReference type="ARBA" id="ARBA00022605"/>
    </source>
</evidence>
<feature type="binding site" evidence="9">
    <location>
        <position position="142"/>
    </location>
    <ligand>
        <name>(S)-2,3,4,5-tetrahydrodipicolinate</name>
        <dbReference type="ChEBI" id="CHEBI:16845"/>
    </ligand>
</feature>
<dbReference type="GO" id="GO:0005829">
    <property type="term" value="C:cytosol"/>
    <property type="evidence" value="ECO:0007669"/>
    <property type="project" value="TreeGrafter"/>
</dbReference>
<keyword evidence="3 9" id="KW-0028">Amino-acid biosynthesis</keyword>
<evidence type="ECO:0000313" key="14">
    <source>
        <dbReference type="Proteomes" id="UP000051841"/>
    </source>
</evidence>
<keyword evidence="5 9" id="KW-0220">Diaminopimelate biosynthesis</keyword>
<evidence type="ECO:0000256" key="5">
    <source>
        <dbReference type="ARBA" id="ARBA00022915"/>
    </source>
</evidence>
<feature type="active site" description="Proton donor/acceptor" evidence="9">
    <location>
        <position position="141"/>
    </location>
</feature>
<dbReference type="Gene3D" id="3.30.360.10">
    <property type="entry name" value="Dihydrodipicolinate Reductase, domain 2"/>
    <property type="match status" value="1"/>
</dbReference>
<gene>
    <name evidence="9" type="primary">dapB</name>
    <name evidence="13" type="ORF">IV49_GL001382</name>
</gene>
<keyword evidence="4 9" id="KW-0521">NADP</keyword>
<comment type="function">
    <text evidence="9">Catalyzes the conversion of 4-hydroxy-tetrahydrodipicolinate (HTPA) to tetrahydrodipicolinate.</text>
</comment>
<dbReference type="FunFam" id="3.30.360.10:FF:000009">
    <property type="entry name" value="4-hydroxy-tetrahydrodipicolinate reductase"/>
    <property type="match status" value="1"/>
</dbReference>
<dbReference type="SUPFAM" id="SSF55347">
    <property type="entry name" value="Glyceraldehyde-3-phosphate dehydrogenase-like, C-terminal domain"/>
    <property type="match status" value="1"/>
</dbReference>
<comment type="similarity">
    <text evidence="1 9">Belongs to the DapB family.</text>
</comment>
<comment type="caution">
    <text evidence="9">Was originally thought to be a dihydrodipicolinate reductase (DHDPR), catalyzing the conversion of dihydrodipicolinate to tetrahydrodipicolinate. However, it was shown in E.coli that the substrate of the enzymatic reaction is not dihydrodipicolinate (DHDP) but in fact (2S,4S)-4-hydroxy-2,3,4,5-tetrahydrodipicolinic acid (HTPA), the product released by the DapA-catalyzed reaction.</text>
</comment>
<comment type="catalytic activity">
    <reaction evidence="9">
        <text>(S)-2,3,4,5-tetrahydrodipicolinate + NADP(+) + H2O = (2S,4S)-4-hydroxy-2,3,4,5-tetrahydrodipicolinate + NADPH + H(+)</text>
        <dbReference type="Rhea" id="RHEA:35331"/>
        <dbReference type="ChEBI" id="CHEBI:15377"/>
        <dbReference type="ChEBI" id="CHEBI:15378"/>
        <dbReference type="ChEBI" id="CHEBI:16845"/>
        <dbReference type="ChEBI" id="CHEBI:57783"/>
        <dbReference type="ChEBI" id="CHEBI:58349"/>
        <dbReference type="ChEBI" id="CHEBI:67139"/>
        <dbReference type="EC" id="1.17.1.8"/>
    </reaction>
</comment>
<dbReference type="InterPro" id="IPR023940">
    <property type="entry name" value="DHDPR_bac"/>
</dbReference>
<evidence type="ECO:0000256" key="2">
    <source>
        <dbReference type="ARBA" id="ARBA00022490"/>
    </source>
</evidence>
<dbReference type="EMBL" id="JQBL01000039">
    <property type="protein sequence ID" value="KRN47589.1"/>
    <property type="molecule type" value="Genomic_DNA"/>
</dbReference>
<dbReference type="AlphaFoldDB" id="A0A0R2HAY1"/>
<dbReference type="GO" id="GO:0008839">
    <property type="term" value="F:4-hydroxy-tetrahydrodipicolinate reductase"/>
    <property type="evidence" value="ECO:0007669"/>
    <property type="project" value="UniProtKB-UniRule"/>
</dbReference>
<evidence type="ECO:0000256" key="1">
    <source>
        <dbReference type="ARBA" id="ARBA00006642"/>
    </source>
</evidence>
<proteinExistence type="inferred from homology"/>
<dbReference type="GO" id="GO:0009089">
    <property type="term" value="P:lysine biosynthetic process via diaminopimelate"/>
    <property type="evidence" value="ECO:0007669"/>
    <property type="project" value="UniProtKB-UniRule"/>
</dbReference>
<dbReference type="RefSeq" id="WP_029072623.1">
    <property type="nucleotide sequence ID" value="NZ_JNKN01000038.1"/>
</dbReference>
<keyword evidence="7 9" id="KW-0520">NAD</keyword>
<feature type="binding site" evidence="9">
    <location>
        <begin position="151"/>
        <end position="152"/>
    </location>
    <ligand>
        <name>(S)-2,3,4,5-tetrahydrodipicolinate</name>
        <dbReference type="ChEBI" id="CHEBI:16845"/>
    </ligand>
</feature>
<dbReference type="Pfam" id="PF01113">
    <property type="entry name" value="DapB_N"/>
    <property type="match status" value="1"/>
</dbReference>
<keyword evidence="14" id="KW-1185">Reference proteome</keyword>
<keyword evidence="6 9" id="KW-0560">Oxidoreductase</keyword>
<dbReference type="NCBIfam" id="TIGR00036">
    <property type="entry name" value="dapB"/>
    <property type="match status" value="1"/>
</dbReference>
<name>A0A0R2HAY1_9FIRM</name>
<evidence type="ECO:0000259" key="12">
    <source>
        <dbReference type="Pfam" id="PF05173"/>
    </source>
</evidence>
<dbReference type="Proteomes" id="UP000051841">
    <property type="component" value="Unassembled WGS sequence"/>
</dbReference>
<evidence type="ECO:0000313" key="13">
    <source>
        <dbReference type="EMBL" id="KRN47589.1"/>
    </source>
</evidence>
<evidence type="ECO:0000256" key="8">
    <source>
        <dbReference type="ARBA" id="ARBA00023154"/>
    </source>
</evidence>
<feature type="domain" description="Dihydrodipicolinate reductase C-terminal" evidence="12">
    <location>
        <begin position="113"/>
        <end position="244"/>
    </location>
</feature>
<reference evidence="13 14" key="1">
    <citation type="journal article" date="2015" name="Genome Announc.">
        <title>Expanding the biotechnology potential of lactobacilli through comparative genomics of 213 strains and associated genera.</title>
        <authorList>
            <person name="Sun Z."/>
            <person name="Harris H.M."/>
            <person name="McCann A."/>
            <person name="Guo C."/>
            <person name="Argimon S."/>
            <person name="Zhang W."/>
            <person name="Yang X."/>
            <person name="Jeffery I.B."/>
            <person name="Cooney J.C."/>
            <person name="Kagawa T.F."/>
            <person name="Liu W."/>
            <person name="Song Y."/>
            <person name="Salvetti E."/>
            <person name="Wrobel A."/>
            <person name="Rasinkangas P."/>
            <person name="Parkhill J."/>
            <person name="Rea M.C."/>
            <person name="O'Sullivan O."/>
            <person name="Ritari J."/>
            <person name="Douillard F.P."/>
            <person name="Paul Ross R."/>
            <person name="Yang R."/>
            <person name="Briner A.E."/>
            <person name="Felis G.E."/>
            <person name="de Vos W.M."/>
            <person name="Barrangou R."/>
            <person name="Klaenhammer T.R."/>
            <person name="Caufield P.W."/>
            <person name="Cui Y."/>
            <person name="Zhang H."/>
            <person name="O'Toole P.W."/>
        </authorList>
    </citation>
    <scope>NUCLEOTIDE SEQUENCE [LARGE SCALE GENOMIC DNA]</scope>
    <source>
        <strain evidence="13 14">DSM 20405</strain>
    </source>
</reference>
<keyword evidence="8 9" id="KW-0457">Lysine biosynthesis</keyword>
<dbReference type="GO" id="GO:0019877">
    <property type="term" value="P:diaminopimelate biosynthetic process"/>
    <property type="evidence" value="ECO:0007669"/>
    <property type="project" value="UniProtKB-UniRule"/>
</dbReference>
<evidence type="ECO:0000259" key="11">
    <source>
        <dbReference type="Pfam" id="PF01113"/>
    </source>
</evidence>
<dbReference type="PANTHER" id="PTHR20836">
    <property type="entry name" value="DIHYDRODIPICOLINATE REDUCTASE"/>
    <property type="match status" value="1"/>
</dbReference>
<feature type="binding site" evidence="9">
    <location>
        <begin position="83"/>
        <end position="85"/>
    </location>
    <ligand>
        <name>NAD(+)</name>
        <dbReference type="ChEBI" id="CHEBI:57540"/>
    </ligand>
</feature>
<dbReference type="GO" id="GO:0050661">
    <property type="term" value="F:NADP binding"/>
    <property type="evidence" value="ECO:0007669"/>
    <property type="project" value="UniProtKB-UniRule"/>
</dbReference>
<dbReference type="PANTHER" id="PTHR20836:SF7">
    <property type="entry name" value="4-HYDROXY-TETRAHYDRODIPICOLINATE REDUCTASE"/>
    <property type="match status" value="1"/>
</dbReference>
<keyword evidence="2 9" id="KW-0963">Cytoplasm</keyword>
<comment type="caution">
    <text evidence="9">Lacks conserved residue(s) required for the propagation of feature annotation.</text>
</comment>
<evidence type="ECO:0000256" key="10">
    <source>
        <dbReference type="NCBIfam" id="TIGR00036"/>
    </source>
</evidence>
<feature type="active site" description="Proton donor" evidence="9">
    <location>
        <position position="145"/>
    </location>
</feature>